<sequence>MRAGSTATPPHTQLIRERRATLACLLYSTNIIMPLVTLNSLASPDEMLDELFKKEVLSSELAGPINKIKNWSKRQNITEFYNPVN</sequence>
<dbReference type="AlphaFoldDB" id="A0AAN7MRE4"/>
<gene>
    <name evidence="2" type="ORF">SAY86_020837</name>
</gene>
<evidence type="ECO:0000313" key="3">
    <source>
        <dbReference type="Proteomes" id="UP001346149"/>
    </source>
</evidence>
<protein>
    <submittedName>
        <fullName evidence="2">Uncharacterized protein</fullName>
    </submittedName>
</protein>
<keyword evidence="3" id="KW-1185">Reference proteome</keyword>
<keyword evidence="1" id="KW-1133">Transmembrane helix</keyword>
<reference evidence="2 3" key="1">
    <citation type="journal article" date="2023" name="Hortic Res">
        <title>Pangenome of water caltrop reveals structural variations and asymmetric subgenome divergence after allopolyploidization.</title>
        <authorList>
            <person name="Zhang X."/>
            <person name="Chen Y."/>
            <person name="Wang L."/>
            <person name="Yuan Y."/>
            <person name="Fang M."/>
            <person name="Shi L."/>
            <person name="Lu R."/>
            <person name="Comes H.P."/>
            <person name="Ma Y."/>
            <person name="Chen Y."/>
            <person name="Huang G."/>
            <person name="Zhou Y."/>
            <person name="Zheng Z."/>
            <person name="Qiu Y."/>
        </authorList>
    </citation>
    <scope>NUCLEOTIDE SEQUENCE [LARGE SCALE GENOMIC DNA]</scope>
    <source>
        <strain evidence="2">F231</strain>
    </source>
</reference>
<evidence type="ECO:0000256" key="1">
    <source>
        <dbReference type="SAM" id="Phobius"/>
    </source>
</evidence>
<feature type="transmembrane region" description="Helical" evidence="1">
    <location>
        <begin position="20"/>
        <end position="42"/>
    </location>
</feature>
<dbReference type="EMBL" id="JAXQNO010000003">
    <property type="protein sequence ID" value="KAK4800350.1"/>
    <property type="molecule type" value="Genomic_DNA"/>
</dbReference>
<comment type="caution">
    <text evidence="2">The sequence shown here is derived from an EMBL/GenBank/DDBJ whole genome shotgun (WGS) entry which is preliminary data.</text>
</comment>
<keyword evidence="1" id="KW-0812">Transmembrane</keyword>
<evidence type="ECO:0000313" key="2">
    <source>
        <dbReference type="EMBL" id="KAK4800350.1"/>
    </source>
</evidence>
<keyword evidence="1" id="KW-0472">Membrane</keyword>
<accession>A0AAN7MRE4</accession>
<dbReference type="Proteomes" id="UP001346149">
    <property type="component" value="Unassembled WGS sequence"/>
</dbReference>
<proteinExistence type="predicted"/>
<name>A0AAN7MRE4_TRANT</name>
<organism evidence="2 3">
    <name type="scientific">Trapa natans</name>
    <name type="common">Water chestnut</name>
    <dbReference type="NCBI Taxonomy" id="22666"/>
    <lineage>
        <taxon>Eukaryota</taxon>
        <taxon>Viridiplantae</taxon>
        <taxon>Streptophyta</taxon>
        <taxon>Embryophyta</taxon>
        <taxon>Tracheophyta</taxon>
        <taxon>Spermatophyta</taxon>
        <taxon>Magnoliopsida</taxon>
        <taxon>eudicotyledons</taxon>
        <taxon>Gunneridae</taxon>
        <taxon>Pentapetalae</taxon>
        <taxon>rosids</taxon>
        <taxon>malvids</taxon>
        <taxon>Myrtales</taxon>
        <taxon>Lythraceae</taxon>
        <taxon>Trapa</taxon>
    </lineage>
</organism>